<feature type="domain" description="AAA" evidence="1">
    <location>
        <begin position="1"/>
        <end position="174"/>
    </location>
</feature>
<accession>A0A2G8SYQ4</accession>
<dbReference type="PANTHER" id="PTHR13696:SF99">
    <property type="entry name" value="COBYRINIC ACID AC-DIAMIDE SYNTHASE"/>
    <property type="match status" value="1"/>
</dbReference>
<name>A0A2G8SYQ4_9BURK</name>
<evidence type="ECO:0000313" key="2">
    <source>
        <dbReference type="EMBL" id="PIL38862.1"/>
    </source>
</evidence>
<dbReference type="RefSeq" id="WP_099916891.1">
    <property type="nucleotide sequence ID" value="NZ_BMHS01000032.1"/>
</dbReference>
<gene>
    <name evidence="2" type="ORF">CR103_15635</name>
</gene>
<protein>
    <submittedName>
        <fullName evidence="2">Chromosome partitioning protein ParA</fullName>
    </submittedName>
</protein>
<evidence type="ECO:0000259" key="1">
    <source>
        <dbReference type="Pfam" id="PF13614"/>
    </source>
</evidence>
<proteinExistence type="predicted"/>
<organism evidence="2 3">
    <name type="scientific">Massilia psychrophila</name>
    <dbReference type="NCBI Taxonomy" id="1603353"/>
    <lineage>
        <taxon>Bacteria</taxon>
        <taxon>Pseudomonadati</taxon>
        <taxon>Pseudomonadota</taxon>
        <taxon>Betaproteobacteria</taxon>
        <taxon>Burkholderiales</taxon>
        <taxon>Oxalobacteraceae</taxon>
        <taxon>Telluria group</taxon>
        <taxon>Massilia</taxon>
    </lineage>
</organism>
<dbReference type="SUPFAM" id="SSF52540">
    <property type="entry name" value="P-loop containing nucleoside triphosphate hydrolases"/>
    <property type="match status" value="1"/>
</dbReference>
<dbReference type="Proteomes" id="UP000228593">
    <property type="component" value="Unassembled WGS sequence"/>
</dbReference>
<dbReference type="PIRSF" id="PIRSF009320">
    <property type="entry name" value="Nuc_binding_HP_1000"/>
    <property type="match status" value="1"/>
</dbReference>
<comment type="caution">
    <text evidence="2">The sequence shown here is derived from an EMBL/GenBank/DDBJ whole genome shotgun (WGS) entry which is preliminary data.</text>
</comment>
<keyword evidence="3" id="KW-1185">Reference proteome</keyword>
<dbReference type="InterPro" id="IPR025669">
    <property type="entry name" value="AAA_dom"/>
</dbReference>
<dbReference type="Gene3D" id="3.40.50.300">
    <property type="entry name" value="P-loop containing nucleotide triphosphate hydrolases"/>
    <property type="match status" value="1"/>
</dbReference>
<dbReference type="InterPro" id="IPR027417">
    <property type="entry name" value="P-loop_NTPase"/>
</dbReference>
<dbReference type="InterPro" id="IPR050678">
    <property type="entry name" value="DNA_Partitioning_ATPase"/>
</dbReference>
<dbReference type="OrthoDB" id="9785810at2"/>
<evidence type="ECO:0000313" key="3">
    <source>
        <dbReference type="Proteomes" id="UP000228593"/>
    </source>
</evidence>
<dbReference type="EMBL" id="PDOB01000027">
    <property type="protein sequence ID" value="PIL38862.1"/>
    <property type="molecule type" value="Genomic_DNA"/>
</dbReference>
<dbReference type="Pfam" id="PF13614">
    <property type="entry name" value="AAA_31"/>
    <property type="match status" value="1"/>
</dbReference>
<sequence length="256" mass="27725">MKVVTVAQQKGGDGKSTNIAHLTFDFLERGLRVAVCELDPQGNVASTLRQFETFCTASKMFEPSSTDSLHAALAGLPDGPLVRVIAADNAMADVNMRKFDQVAGAFKQNVEALAAYFDVLLIDTAPSLNVSLASALNASDCVLSPIQMEAYSIQGIRKMLTVIGNIRKLNPKLKFLGMLPNMVDARDPRQVRNLAELKAAYPQLMIPLEIGRRGSIADAMATGVPVWKIKKTTARKASQEVRAVAAYVFEKMEIAA</sequence>
<dbReference type="PANTHER" id="PTHR13696">
    <property type="entry name" value="P-LOOP CONTAINING NUCLEOSIDE TRIPHOSPHATE HYDROLASE"/>
    <property type="match status" value="1"/>
</dbReference>
<dbReference type="CDD" id="cd02042">
    <property type="entry name" value="ParAB_family"/>
    <property type="match status" value="1"/>
</dbReference>
<reference evidence="2 3" key="1">
    <citation type="submission" date="2017-10" db="EMBL/GenBank/DDBJ databases">
        <title>Massilia psychrophilum sp. nov., a novel purple-pigmented bacterium isolated from Tianshan glacier, Xinjiang Municipality, China.</title>
        <authorList>
            <person name="Wang H."/>
        </authorList>
    </citation>
    <scope>NUCLEOTIDE SEQUENCE [LARGE SCALE GENOMIC DNA]</scope>
    <source>
        <strain evidence="2 3">JCM 30813</strain>
    </source>
</reference>
<dbReference type="AlphaFoldDB" id="A0A2G8SYQ4"/>